<reference evidence="1 2" key="1">
    <citation type="journal article" date="2019" name="Sci. Rep.">
        <title>Orb-weaving spider Araneus ventricosus genome elucidates the spidroin gene catalogue.</title>
        <authorList>
            <person name="Kono N."/>
            <person name="Nakamura H."/>
            <person name="Ohtoshi R."/>
            <person name="Moran D.A.P."/>
            <person name="Shinohara A."/>
            <person name="Yoshida Y."/>
            <person name="Fujiwara M."/>
            <person name="Mori M."/>
            <person name="Tomita M."/>
            <person name="Arakawa K."/>
        </authorList>
    </citation>
    <scope>NUCLEOTIDE SEQUENCE [LARGE SCALE GENOMIC DNA]</scope>
</reference>
<organism evidence="1 2">
    <name type="scientific">Araneus ventricosus</name>
    <name type="common">Orbweaver spider</name>
    <name type="synonym">Epeira ventricosa</name>
    <dbReference type="NCBI Taxonomy" id="182803"/>
    <lineage>
        <taxon>Eukaryota</taxon>
        <taxon>Metazoa</taxon>
        <taxon>Ecdysozoa</taxon>
        <taxon>Arthropoda</taxon>
        <taxon>Chelicerata</taxon>
        <taxon>Arachnida</taxon>
        <taxon>Araneae</taxon>
        <taxon>Araneomorphae</taxon>
        <taxon>Entelegynae</taxon>
        <taxon>Araneoidea</taxon>
        <taxon>Araneidae</taxon>
        <taxon>Araneus</taxon>
    </lineage>
</organism>
<dbReference type="AlphaFoldDB" id="A0A4Y2U8H6"/>
<evidence type="ECO:0000313" key="1">
    <source>
        <dbReference type="EMBL" id="GBO08803.1"/>
    </source>
</evidence>
<dbReference type="Proteomes" id="UP000499080">
    <property type="component" value="Unassembled WGS sequence"/>
</dbReference>
<evidence type="ECO:0000313" key="2">
    <source>
        <dbReference type="Proteomes" id="UP000499080"/>
    </source>
</evidence>
<gene>
    <name evidence="1" type="ORF">AVEN_148568_1</name>
</gene>
<dbReference type="EMBL" id="BGPR01034425">
    <property type="protein sequence ID" value="GBO08803.1"/>
    <property type="molecule type" value="Genomic_DNA"/>
</dbReference>
<proteinExistence type="predicted"/>
<accession>A0A4Y2U8H6</accession>
<comment type="caution">
    <text evidence="1">The sequence shown here is derived from an EMBL/GenBank/DDBJ whole genome shotgun (WGS) entry which is preliminary data.</text>
</comment>
<name>A0A4Y2U8H6_ARAVE</name>
<protein>
    <submittedName>
        <fullName evidence="1">Uncharacterized protein</fullName>
    </submittedName>
</protein>
<keyword evidence="2" id="KW-1185">Reference proteome</keyword>
<sequence length="80" mass="8641">MSGSGYARFPWGFSNVGALDLSISDSTYLPRDGSGRGLVIVPQYSSYCSGCNCDDRCFGGHWGGSSFPGFPLEYAKNTRR</sequence>